<dbReference type="FunFam" id="3.40.50.2300:FF:000001">
    <property type="entry name" value="DNA-binding response regulator PhoB"/>
    <property type="match status" value="1"/>
</dbReference>
<dbReference type="SMART" id="SM00448">
    <property type="entry name" value="REC"/>
    <property type="match status" value="1"/>
</dbReference>
<dbReference type="Gene3D" id="6.10.250.690">
    <property type="match status" value="1"/>
</dbReference>
<keyword evidence="19" id="KW-1185">Reference proteome</keyword>
<dbReference type="GO" id="GO:0032993">
    <property type="term" value="C:protein-DNA complex"/>
    <property type="evidence" value="ECO:0007669"/>
    <property type="project" value="TreeGrafter"/>
</dbReference>
<dbReference type="GO" id="GO:0005829">
    <property type="term" value="C:cytosol"/>
    <property type="evidence" value="ECO:0007669"/>
    <property type="project" value="TreeGrafter"/>
</dbReference>
<accession>A0A0P9AH02</accession>
<dbReference type="PROSITE" id="PS51755">
    <property type="entry name" value="OMPR_PHOB"/>
    <property type="match status" value="1"/>
</dbReference>
<dbReference type="GO" id="GO:0000976">
    <property type="term" value="F:transcription cis-regulatory region binding"/>
    <property type="evidence" value="ECO:0007669"/>
    <property type="project" value="TreeGrafter"/>
</dbReference>
<dbReference type="PANTHER" id="PTHR48111:SF49">
    <property type="entry name" value="HEME RESPONSE REGULATOR HSSR"/>
    <property type="match status" value="1"/>
</dbReference>
<keyword evidence="10" id="KW-0804">Transcription</keyword>
<evidence type="ECO:0000256" key="8">
    <source>
        <dbReference type="ARBA" id="ARBA00023125"/>
    </source>
</evidence>
<evidence type="ECO:0000256" key="1">
    <source>
        <dbReference type="ARBA" id="ARBA00004496"/>
    </source>
</evidence>
<keyword evidence="5" id="KW-0902">Two-component regulatory system</keyword>
<protein>
    <recommendedName>
        <fullName evidence="13">Heme response regulator HssR</fullName>
    </recommendedName>
    <alternativeName>
        <fullName evidence="2">Stage 0 sporulation protein A homolog</fullName>
    </alternativeName>
</protein>
<evidence type="ECO:0000256" key="7">
    <source>
        <dbReference type="ARBA" id="ARBA00023026"/>
    </source>
</evidence>
<dbReference type="RefSeq" id="WP_054874856.1">
    <property type="nucleotide sequence ID" value="NZ_LKET01000029.1"/>
</dbReference>
<dbReference type="GO" id="GO:0000156">
    <property type="term" value="F:phosphorelay response regulator activity"/>
    <property type="evidence" value="ECO:0007669"/>
    <property type="project" value="TreeGrafter"/>
</dbReference>
<name>A0A0P9AH02_9CLOT</name>
<keyword evidence="7" id="KW-0843">Virulence</keyword>
<dbReference type="EMBL" id="LKET01000029">
    <property type="protein sequence ID" value="KPU44723.1"/>
    <property type="molecule type" value="Genomic_DNA"/>
</dbReference>
<evidence type="ECO:0000259" key="16">
    <source>
        <dbReference type="PROSITE" id="PS50110"/>
    </source>
</evidence>
<evidence type="ECO:0000256" key="4">
    <source>
        <dbReference type="ARBA" id="ARBA00022553"/>
    </source>
</evidence>
<dbReference type="STRING" id="36849.OXPF_18090"/>
<dbReference type="SMART" id="SM00862">
    <property type="entry name" value="Trans_reg_C"/>
    <property type="match status" value="1"/>
</dbReference>
<evidence type="ECO:0000256" key="2">
    <source>
        <dbReference type="ARBA" id="ARBA00018672"/>
    </source>
</evidence>
<dbReference type="InterPro" id="IPR036388">
    <property type="entry name" value="WH-like_DNA-bd_sf"/>
</dbReference>
<organism evidence="18 19">
    <name type="scientific">Oxobacter pfennigii</name>
    <dbReference type="NCBI Taxonomy" id="36849"/>
    <lineage>
        <taxon>Bacteria</taxon>
        <taxon>Bacillati</taxon>
        <taxon>Bacillota</taxon>
        <taxon>Clostridia</taxon>
        <taxon>Eubacteriales</taxon>
        <taxon>Clostridiaceae</taxon>
        <taxon>Oxobacter</taxon>
    </lineage>
</organism>
<evidence type="ECO:0000256" key="14">
    <source>
        <dbReference type="PROSITE-ProRule" id="PRU00169"/>
    </source>
</evidence>
<feature type="modified residue" description="4-aspartylphosphate" evidence="14">
    <location>
        <position position="52"/>
    </location>
</feature>
<evidence type="ECO:0000256" key="6">
    <source>
        <dbReference type="ARBA" id="ARBA00023015"/>
    </source>
</evidence>
<feature type="domain" description="Response regulatory" evidence="16">
    <location>
        <begin position="3"/>
        <end position="117"/>
    </location>
</feature>
<evidence type="ECO:0000256" key="10">
    <source>
        <dbReference type="ARBA" id="ARBA00023163"/>
    </source>
</evidence>
<dbReference type="OrthoDB" id="9790442at2"/>
<dbReference type="PATRIC" id="fig|36849.3.peg.1905"/>
<dbReference type="Pfam" id="PF00072">
    <property type="entry name" value="Response_reg"/>
    <property type="match status" value="1"/>
</dbReference>
<feature type="domain" description="OmpR/PhoB-type" evidence="17">
    <location>
        <begin position="125"/>
        <end position="222"/>
    </location>
</feature>
<dbReference type="GO" id="GO:0006355">
    <property type="term" value="P:regulation of DNA-templated transcription"/>
    <property type="evidence" value="ECO:0007669"/>
    <property type="project" value="InterPro"/>
</dbReference>
<evidence type="ECO:0000313" key="18">
    <source>
        <dbReference type="EMBL" id="KPU44723.1"/>
    </source>
</evidence>
<dbReference type="Proteomes" id="UP000050326">
    <property type="component" value="Unassembled WGS sequence"/>
</dbReference>
<evidence type="ECO:0000313" key="19">
    <source>
        <dbReference type="Proteomes" id="UP000050326"/>
    </source>
</evidence>
<dbReference type="CDD" id="cd00383">
    <property type="entry name" value="trans_reg_C"/>
    <property type="match status" value="1"/>
</dbReference>
<evidence type="ECO:0000256" key="5">
    <source>
        <dbReference type="ARBA" id="ARBA00023012"/>
    </source>
</evidence>
<sequence length="224" mass="26205">MVNILLVDDNQEIRKLMEIYLRQEGYHVLHADNGEKALEVLKITKADLVIADIMMPEMDGYELTKELRDAYFDMPILMVTAKDAFLDKKTGFETGADDYMTKPVDMEELILRVKALLRRSKISSERQIRIGQITLDFESLEVRTHSELIILPKKEFFLLYKLLSYPKKIFTRQELMDEIWGMDSEADERTVDVHIKRLREKFGELPEFEIITVRGLGYKGVIHC</sequence>
<comment type="caution">
    <text evidence="18">The sequence shown here is derived from an EMBL/GenBank/DDBJ whole genome shotgun (WGS) entry which is preliminary data.</text>
</comment>
<evidence type="ECO:0000256" key="11">
    <source>
        <dbReference type="ARBA" id="ARBA00024867"/>
    </source>
</evidence>
<keyword evidence="3" id="KW-0963">Cytoplasm</keyword>
<comment type="function">
    <text evidence="11">May play the central regulatory role in sporulation. It may be an element of the effector pathway responsible for the activation of sporulation genes in response to nutritional stress. Spo0A may act in concert with spo0H (a sigma factor) to control the expression of some genes that are critical to the sporulation process.</text>
</comment>
<keyword evidence="4 14" id="KW-0597">Phosphoprotein</keyword>
<reference evidence="18 19" key="1">
    <citation type="submission" date="2015-09" db="EMBL/GenBank/DDBJ databases">
        <title>Genome sequence of Oxobacter pfennigii DSM 3222.</title>
        <authorList>
            <person name="Poehlein A."/>
            <person name="Bengelsdorf F.R."/>
            <person name="Schiel-Bengelsdorf B."/>
            <person name="Duerre P."/>
            <person name="Daniel R."/>
        </authorList>
    </citation>
    <scope>NUCLEOTIDE SEQUENCE [LARGE SCALE GENOMIC DNA]</scope>
    <source>
        <strain evidence="18 19">DSM 3222</strain>
    </source>
</reference>
<dbReference type="AlphaFoldDB" id="A0A0P9AH02"/>
<dbReference type="Gene3D" id="3.40.50.2300">
    <property type="match status" value="1"/>
</dbReference>
<comment type="function">
    <text evidence="12">Member of the two-component regulatory system HssS/HssR involved in intracellular heme homeostasis and tempering of staphylococcal virulence. Phosphorylated HssR binds to a direct repeat sequence within hrtAB promoter and activates the expression of hrtAB, an efflux pump, in response to extracellular heme, hemin, hemoglobin or blood.</text>
</comment>
<dbReference type="PANTHER" id="PTHR48111">
    <property type="entry name" value="REGULATOR OF RPOS"/>
    <property type="match status" value="1"/>
</dbReference>
<dbReference type="PROSITE" id="PS50110">
    <property type="entry name" value="RESPONSE_REGULATORY"/>
    <property type="match status" value="1"/>
</dbReference>
<evidence type="ECO:0000259" key="17">
    <source>
        <dbReference type="PROSITE" id="PS51755"/>
    </source>
</evidence>
<proteinExistence type="predicted"/>
<dbReference type="InterPro" id="IPR011006">
    <property type="entry name" value="CheY-like_superfamily"/>
</dbReference>
<feature type="DNA-binding region" description="OmpR/PhoB-type" evidence="15">
    <location>
        <begin position="125"/>
        <end position="222"/>
    </location>
</feature>
<dbReference type="InterPro" id="IPR001867">
    <property type="entry name" value="OmpR/PhoB-type_DNA-bd"/>
</dbReference>
<dbReference type="InterPro" id="IPR039420">
    <property type="entry name" value="WalR-like"/>
</dbReference>
<evidence type="ECO:0000256" key="3">
    <source>
        <dbReference type="ARBA" id="ARBA00022490"/>
    </source>
</evidence>
<dbReference type="CDD" id="cd17574">
    <property type="entry name" value="REC_OmpR"/>
    <property type="match status" value="1"/>
</dbReference>
<keyword evidence="9" id="KW-0010">Activator</keyword>
<gene>
    <name evidence="18" type="primary">hssR_2</name>
    <name evidence="18" type="ORF">OXPF_18090</name>
</gene>
<evidence type="ECO:0000256" key="13">
    <source>
        <dbReference type="ARBA" id="ARBA00039976"/>
    </source>
</evidence>
<comment type="subcellular location">
    <subcellularLocation>
        <location evidence="1">Cytoplasm</location>
    </subcellularLocation>
</comment>
<dbReference type="InterPro" id="IPR001789">
    <property type="entry name" value="Sig_transdc_resp-reg_receiver"/>
</dbReference>
<dbReference type="Pfam" id="PF00486">
    <property type="entry name" value="Trans_reg_C"/>
    <property type="match status" value="1"/>
</dbReference>
<dbReference type="Gene3D" id="1.10.10.10">
    <property type="entry name" value="Winged helix-like DNA-binding domain superfamily/Winged helix DNA-binding domain"/>
    <property type="match status" value="1"/>
</dbReference>
<evidence type="ECO:0000256" key="9">
    <source>
        <dbReference type="ARBA" id="ARBA00023159"/>
    </source>
</evidence>
<keyword evidence="6" id="KW-0805">Transcription regulation</keyword>
<dbReference type="SUPFAM" id="SSF52172">
    <property type="entry name" value="CheY-like"/>
    <property type="match status" value="1"/>
</dbReference>
<keyword evidence="8 15" id="KW-0238">DNA-binding</keyword>
<evidence type="ECO:0000256" key="12">
    <source>
        <dbReference type="ARBA" id="ARBA00037471"/>
    </source>
</evidence>
<evidence type="ECO:0000256" key="15">
    <source>
        <dbReference type="PROSITE-ProRule" id="PRU01091"/>
    </source>
</evidence>